<keyword evidence="1" id="KW-0812">Transmembrane</keyword>
<evidence type="ECO:0000313" key="2">
    <source>
        <dbReference type="EMBL" id="PRQ60778.1"/>
    </source>
</evidence>
<reference evidence="2 3" key="1">
    <citation type="journal article" date="2018" name="Nat. Genet.">
        <title>The Rosa genome provides new insights in the design of modern roses.</title>
        <authorList>
            <person name="Bendahmane M."/>
        </authorList>
    </citation>
    <scope>NUCLEOTIDE SEQUENCE [LARGE SCALE GENOMIC DNA]</scope>
    <source>
        <strain evidence="3">cv. Old Blush</strain>
    </source>
</reference>
<name>A0A2P6SQ26_ROSCH</name>
<dbReference type="EMBL" id="PDCK01000037">
    <property type="protein sequence ID" value="PRQ60778.1"/>
    <property type="molecule type" value="Genomic_DNA"/>
</dbReference>
<feature type="transmembrane region" description="Helical" evidence="1">
    <location>
        <begin position="20"/>
        <end position="40"/>
    </location>
</feature>
<organism evidence="2 3">
    <name type="scientific">Rosa chinensis</name>
    <name type="common">China rose</name>
    <dbReference type="NCBI Taxonomy" id="74649"/>
    <lineage>
        <taxon>Eukaryota</taxon>
        <taxon>Viridiplantae</taxon>
        <taxon>Streptophyta</taxon>
        <taxon>Embryophyta</taxon>
        <taxon>Tracheophyta</taxon>
        <taxon>Spermatophyta</taxon>
        <taxon>Magnoliopsida</taxon>
        <taxon>eudicotyledons</taxon>
        <taxon>Gunneridae</taxon>
        <taxon>Pentapetalae</taxon>
        <taxon>rosids</taxon>
        <taxon>fabids</taxon>
        <taxon>Rosales</taxon>
        <taxon>Rosaceae</taxon>
        <taxon>Rosoideae</taxon>
        <taxon>Rosoideae incertae sedis</taxon>
        <taxon>Rosa</taxon>
    </lineage>
</organism>
<protein>
    <submittedName>
        <fullName evidence="2">Uncharacterized protein</fullName>
    </submittedName>
</protein>
<gene>
    <name evidence="2" type="ORF">RchiOBHm_Chr0c44g0503651</name>
</gene>
<comment type="caution">
    <text evidence="2">The sequence shown here is derived from an EMBL/GenBank/DDBJ whole genome shotgun (WGS) entry which is preliminary data.</text>
</comment>
<keyword evidence="1" id="KW-0472">Membrane</keyword>
<proteinExistence type="predicted"/>
<dbReference type="Proteomes" id="UP000238479">
    <property type="component" value="Unassembled WGS sequence"/>
</dbReference>
<keyword evidence="1" id="KW-1133">Transmembrane helix</keyword>
<sequence>MCSSRIVSIKDNGFYGNTNGLLNLDCCIMLPLGCALISSLSIQNCILMKSCGQWIVCVSIESLVLMFSCF</sequence>
<dbReference type="Gramene" id="PRQ60778">
    <property type="protein sequence ID" value="PRQ60778"/>
    <property type="gene ID" value="RchiOBHm_Chr0c44g0503651"/>
</dbReference>
<keyword evidence="3" id="KW-1185">Reference proteome</keyword>
<accession>A0A2P6SQ26</accession>
<dbReference type="AlphaFoldDB" id="A0A2P6SQ26"/>
<evidence type="ECO:0000256" key="1">
    <source>
        <dbReference type="SAM" id="Phobius"/>
    </source>
</evidence>
<evidence type="ECO:0000313" key="3">
    <source>
        <dbReference type="Proteomes" id="UP000238479"/>
    </source>
</evidence>